<proteinExistence type="predicted"/>
<sequence>MKKEIMILWLEEKIQQIKDTPVSVVDTKEKQHYLLGSLKTLELIKEQLEQGKFDEITQE</sequence>
<gene>
    <name evidence="1" type="ORF">ACFQ4B_19245</name>
</gene>
<keyword evidence="2" id="KW-1185">Reference proteome</keyword>
<accession>A0ABW3UPH8</accession>
<protein>
    <submittedName>
        <fullName evidence="1">Uncharacterized protein</fullName>
    </submittedName>
</protein>
<organism evidence="1 2">
    <name type="scientific">Paenibacillus vulneris</name>
    <dbReference type="NCBI Taxonomy" id="1133364"/>
    <lineage>
        <taxon>Bacteria</taxon>
        <taxon>Bacillati</taxon>
        <taxon>Bacillota</taxon>
        <taxon>Bacilli</taxon>
        <taxon>Bacillales</taxon>
        <taxon>Paenibacillaceae</taxon>
        <taxon>Paenibacillus</taxon>
    </lineage>
</organism>
<dbReference type="Proteomes" id="UP001597180">
    <property type="component" value="Unassembled WGS sequence"/>
</dbReference>
<dbReference type="EMBL" id="JBHTLU010000023">
    <property type="protein sequence ID" value="MFD1222261.1"/>
    <property type="molecule type" value="Genomic_DNA"/>
</dbReference>
<comment type="caution">
    <text evidence="1">The sequence shown here is derived from an EMBL/GenBank/DDBJ whole genome shotgun (WGS) entry which is preliminary data.</text>
</comment>
<reference evidence="2" key="1">
    <citation type="journal article" date="2019" name="Int. J. Syst. Evol. Microbiol.">
        <title>The Global Catalogue of Microorganisms (GCM) 10K type strain sequencing project: providing services to taxonomists for standard genome sequencing and annotation.</title>
        <authorList>
            <consortium name="The Broad Institute Genomics Platform"/>
            <consortium name="The Broad Institute Genome Sequencing Center for Infectious Disease"/>
            <person name="Wu L."/>
            <person name="Ma J."/>
        </authorList>
    </citation>
    <scope>NUCLEOTIDE SEQUENCE [LARGE SCALE GENOMIC DNA]</scope>
    <source>
        <strain evidence="2">CCUG 53270</strain>
    </source>
</reference>
<name>A0ABW3UPH8_9BACL</name>
<evidence type="ECO:0000313" key="1">
    <source>
        <dbReference type="EMBL" id="MFD1222261.1"/>
    </source>
</evidence>
<evidence type="ECO:0000313" key="2">
    <source>
        <dbReference type="Proteomes" id="UP001597180"/>
    </source>
</evidence>
<dbReference type="RefSeq" id="WP_192702820.1">
    <property type="nucleotide sequence ID" value="NZ_BAABJG010000018.1"/>
</dbReference>